<evidence type="ECO:0000313" key="2">
    <source>
        <dbReference type="EMBL" id="CAK9439931.1"/>
    </source>
</evidence>
<feature type="compositionally biased region" description="Basic and acidic residues" evidence="1">
    <location>
        <begin position="240"/>
        <end position="261"/>
    </location>
</feature>
<sequence>MLSDTAGFDQAKASVGKQSEIGNDLETAGDGVDLDHIDNDPSVRANKVMFAGLKNKSVASPASSNTLVHSETKAEKVIDELARLEEIEKHVKAYQLEGTPTKFILARRPNSGMVKLYNQILKDKREHVKQLTAIHEKFGPGSENPMPASKFNDDPYQLQKVNHEIATIKEAKRARELEKEKAKRGQEIREHQRELAVALVDELNVMHDKRILERQDDETRFLQEKPSSANGGCGVDNNSDDDRSAFSAREVENHPENHTETQVEYQMENEEEQEEGLEASSESLAAMPQKPRKRVRFKENFHTLFGTLHPHHERLGVKQCIDRFRDKAHMTLHKVATRDVSRPCANPYEAHFKPPSPTLDNGNLYTPKPGTFPEHAVDRSMQKLFFPGDQSSSASLRDPDYHRK</sequence>
<keyword evidence="3" id="KW-1185">Reference proteome</keyword>
<dbReference type="EMBL" id="OZ022409">
    <property type="protein sequence ID" value="CAK9439931.1"/>
    <property type="molecule type" value="Genomic_DNA"/>
</dbReference>
<evidence type="ECO:0000313" key="3">
    <source>
        <dbReference type="Proteomes" id="UP001497383"/>
    </source>
</evidence>
<name>A0ABP0ZNV4_9ASCO</name>
<accession>A0ABP0ZNV4</accession>
<reference evidence="2 3" key="1">
    <citation type="submission" date="2024-03" db="EMBL/GenBank/DDBJ databases">
        <authorList>
            <person name="Brejova B."/>
        </authorList>
    </citation>
    <scope>NUCLEOTIDE SEQUENCE [LARGE SCALE GENOMIC DNA]</scope>
    <source>
        <strain evidence="2 3">CBS 14171</strain>
    </source>
</reference>
<feature type="region of interest" description="Disordered" evidence="1">
    <location>
        <begin position="1"/>
        <end position="38"/>
    </location>
</feature>
<feature type="compositionally biased region" description="Acidic residues" evidence="1">
    <location>
        <begin position="267"/>
        <end position="277"/>
    </location>
</feature>
<proteinExistence type="predicted"/>
<protein>
    <submittedName>
        <fullName evidence="2">Uncharacterized protein</fullName>
    </submittedName>
</protein>
<dbReference type="RefSeq" id="XP_066830969.1">
    <property type="nucleotide sequence ID" value="XM_066974208.1"/>
</dbReference>
<feature type="region of interest" description="Disordered" evidence="1">
    <location>
        <begin position="216"/>
        <end position="278"/>
    </location>
</feature>
<feature type="region of interest" description="Disordered" evidence="1">
    <location>
        <begin position="351"/>
        <end position="373"/>
    </location>
</feature>
<gene>
    <name evidence="2" type="ORF">LODBEIA_P40310</name>
</gene>
<evidence type="ECO:0000256" key="1">
    <source>
        <dbReference type="SAM" id="MobiDB-lite"/>
    </source>
</evidence>
<dbReference type="GeneID" id="92209227"/>
<dbReference type="Proteomes" id="UP001497383">
    <property type="component" value="Chromosome 5"/>
</dbReference>
<organism evidence="2 3">
    <name type="scientific">Lodderomyces beijingensis</name>
    <dbReference type="NCBI Taxonomy" id="1775926"/>
    <lineage>
        <taxon>Eukaryota</taxon>
        <taxon>Fungi</taxon>
        <taxon>Dikarya</taxon>
        <taxon>Ascomycota</taxon>
        <taxon>Saccharomycotina</taxon>
        <taxon>Pichiomycetes</taxon>
        <taxon>Debaryomycetaceae</taxon>
        <taxon>Candida/Lodderomyces clade</taxon>
        <taxon>Lodderomyces</taxon>
    </lineage>
</organism>